<dbReference type="Proteomes" id="UP000477402">
    <property type="component" value="Unassembled WGS sequence"/>
</dbReference>
<evidence type="ECO:0000313" key="2">
    <source>
        <dbReference type="Proteomes" id="UP000477402"/>
    </source>
</evidence>
<dbReference type="AlphaFoldDB" id="A0A6B3RXC9"/>
<protein>
    <recommendedName>
        <fullName evidence="3">Terminase small subunit</fullName>
    </recommendedName>
</protein>
<accession>A0A6B3RXC9</accession>
<dbReference type="RefSeq" id="WP_163646689.1">
    <property type="nucleotide sequence ID" value="NZ_RIGB01000062.1"/>
</dbReference>
<name>A0A6B3RXC9_9LACT</name>
<dbReference type="EMBL" id="WWDJ01000047">
    <property type="protein sequence ID" value="NEX55412.1"/>
    <property type="molecule type" value="Genomic_DNA"/>
</dbReference>
<gene>
    <name evidence="1" type="ORF">GTP08_06865</name>
</gene>
<sequence>MAAKSELTAKQEAFAYAVGFESKNYSQAYREIYNVKSKTLDRTVWSKASRIANEGKVSARIDELKSKRREEISRTITWNLKEAENELLLLLKKNKNDIMRAEKNGQPAKHANNTALLGAIQQLTEIYKITIPEEVNEIEEYEDNGLIDALNSNQEGLWDDED</sequence>
<evidence type="ECO:0000313" key="1">
    <source>
        <dbReference type="EMBL" id="NEX55412.1"/>
    </source>
</evidence>
<proteinExistence type="predicted"/>
<organism evidence="1 2">
    <name type="scientific">Lactococcus lactis</name>
    <dbReference type="NCBI Taxonomy" id="1358"/>
    <lineage>
        <taxon>Bacteria</taxon>
        <taxon>Bacillati</taxon>
        <taxon>Bacillota</taxon>
        <taxon>Bacilli</taxon>
        <taxon>Lactobacillales</taxon>
        <taxon>Streptococcaceae</taxon>
        <taxon>Lactococcus</taxon>
    </lineage>
</organism>
<comment type="caution">
    <text evidence="1">The sequence shown here is derived from an EMBL/GenBank/DDBJ whole genome shotgun (WGS) entry which is preliminary data.</text>
</comment>
<dbReference type="Gene3D" id="1.10.10.1400">
    <property type="entry name" value="Terminase, small subunit, N-terminal DNA-binding domain, HTH motif"/>
    <property type="match status" value="1"/>
</dbReference>
<evidence type="ECO:0008006" key="3">
    <source>
        <dbReference type="Google" id="ProtNLM"/>
    </source>
</evidence>
<reference evidence="1 2" key="1">
    <citation type="submission" date="2019-12" db="EMBL/GenBank/DDBJ databases">
        <title>Draft Genome Sequences of L. lactis strains MS22333, MS22334, MS22336, and MS22337, Isolated from Spontaneous Fermented Camel Milk in Ethiopia.</title>
        <authorList>
            <person name="Bragason E."/>
            <person name="Hansen E.B."/>
            <person name="Guya M.E."/>
            <person name="Berhe T."/>
        </authorList>
    </citation>
    <scope>NUCLEOTIDE SEQUENCE [LARGE SCALE GENOMIC DNA]</scope>
    <source>
        <strain evidence="1 2">MS22336</strain>
    </source>
</reference>
<dbReference type="InterPro" id="IPR038713">
    <property type="entry name" value="Terminase_Gp1_N_sf"/>
</dbReference>